<evidence type="ECO:0000256" key="1">
    <source>
        <dbReference type="SAM" id="SignalP"/>
    </source>
</evidence>
<protein>
    <recommendedName>
        <fullName evidence="4">START domain-containing protein</fullName>
    </recommendedName>
</protein>
<proteinExistence type="predicted"/>
<sequence length="274" mass="29516">MFGLKSLQILALVAAMTAPAVFADVDTNATAAEPVFGELLVNKLTAYPIANRMFAEAETIWSSKGWYVISNSSGILNEGKPVSGVFAPASVDITRATGVVNAPAQKLFDYLITPIGYQLIDPASNPDDYYKPPLESYNTFLWRGFGHTDKKRLEAARVEANIPGVKLREFVVLNAIDANTRLFVSKSVQHKGDPGCSIYGPASCNAISTDPVRALNTFAVQVEPLAGDANKCVVQLINYADYIAPEISAAVMKVLTTDYLPQMLGRMQAAFASS</sequence>
<dbReference type="EMBL" id="GL376622">
    <property type="status" value="NOT_ANNOTATED_CDS"/>
    <property type="molecule type" value="Genomic_DNA"/>
</dbReference>
<dbReference type="HOGENOM" id="CLU_062977_0_0_1"/>
<evidence type="ECO:0008006" key="4">
    <source>
        <dbReference type="Google" id="ProtNLM"/>
    </source>
</evidence>
<dbReference type="OMA" id="WINCKAF"/>
<reference evidence="3" key="2">
    <citation type="submission" date="2010-04" db="EMBL/GenBank/DDBJ databases">
        <authorList>
            <person name="Buell R."/>
            <person name="Hamilton J."/>
            <person name="Hostetler J."/>
        </authorList>
    </citation>
    <scope>NUCLEOTIDE SEQUENCE [LARGE SCALE GENOMIC DNA]</scope>
    <source>
        <strain evidence="3">DAOM:BR144</strain>
    </source>
</reference>
<evidence type="ECO:0000313" key="3">
    <source>
        <dbReference type="Proteomes" id="UP000019132"/>
    </source>
</evidence>
<dbReference type="Proteomes" id="UP000019132">
    <property type="component" value="Unassembled WGS sequence"/>
</dbReference>
<reference evidence="2" key="3">
    <citation type="submission" date="2015-02" db="UniProtKB">
        <authorList>
            <consortium name="EnsemblProtists"/>
        </authorList>
    </citation>
    <scope>IDENTIFICATION</scope>
    <source>
        <strain evidence="2">DAOM BR144</strain>
    </source>
</reference>
<feature type="signal peptide" evidence="1">
    <location>
        <begin position="1"/>
        <end position="23"/>
    </location>
</feature>
<reference evidence="3" key="1">
    <citation type="journal article" date="2010" name="Genome Biol.">
        <title>Genome sequence of the necrotrophic plant pathogen Pythium ultimum reveals original pathogenicity mechanisms and effector repertoire.</title>
        <authorList>
            <person name="Levesque C.A."/>
            <person name="Brouwer H."/>
            <person name="Cano L."/>
            <person name="Hamilton J.P."/>
            <person name="Holt C."/>
            <person name="Huitema E."/>
            <person name="Raffaele S."/>
            <person name="Robideau G.P."/>
            <person name="Thines M."/>
            <person name="Win J."/>
            <person name="Zerillo M.M."/>
            <person name="Beakes G.W."/>
            <person name="Boore J.L."/>
            <person name="Busam D."/>
            <person name="Dumas B."/>
            <person name="Ferriera S."/>
            <person name="Fuerstenberg S.I."/>
            <person name="Gachon C.M."/>
            <person name="Gaulin E."/>
            <person name="Govers F."/>
            <person name="Grenville-Briggs L."/>
            <person name="Horner N."/>
            <person name="Hostetler J."/>
            <person name="Jiang R.H."/>
            <person name="Johnson J."/>
            <person name="Krajaejun T."/>
            <person name="Lin H."/>
            <person name="Meijer H.J."/>
            <person name="Moore B."/>
            <person name="Morris P."/>
            <person name="Phuntmart V."/>
            <person name="Puiu D."/>
            <person name="Shetty J."/>
            <person name="Stajich J.E."/>
            <person name="Tripathy S."/>
            <person name="Wawra S."/>
            <person name="van West P."/>
            <person name="Whitty B.R."/>
            <person name="Coutinho P.M."/>
            <person name="Henrissat B."/>
            <person name="Martin F."/>
            <person name="Thomas P.D."/>
            <person name="Tyler B.M."/>
            <person name="De Vries R.P."/>
            <person name="Kamoun S."/>
            <person name="Yandell M."/>
            <person name="Tisserat N."/>
            <person name="Buell C.R."/>
        </authorList>
    </citation>
    <scope>NUCLEOTIDE SEQUENCE</scope>
    <source>
        <strain evidence="3">DAOM:BR144</strain>
    </source>
</reference>
<dbReference type="eggNOG" id="ENOG502T37E">
    <property type="taxonomic scope" value="Eukaryota"/>
</dbReference>
<dbReference type="Gene3D" id="3.30.530.20">
    <property type="match status" value="1"/>
</dbReference>
<dbReference type="AlphaFoldDB" id="K3WWR0"/>
<dbReference type="EnsemblProtists" id="PYU1_T009408">
    <property type="protein sequence ID" value="PYU1_T009408"/>
    <property type="gene ID" value="PYU1_G009390"/>
</dbReference>
<dbReference type="SUPFAM" id="SSF55961">
    <property type="entry name" value="Bet v1-like"/>
    <property type="match status" value="1"/>
</dbReference>
<keyword evidence="1" id="KW-0732">Signal</keyword>
<dbReference type="InterPro" id="IPR023393">
    <property type="entry name" value="START-like_dom_sf"/>
</dbReference>
<evidence type="ECO:0000313" key="2">
    <source>
        <dbReference type="EnsemblProtists" id="PYU1_T009408"/>
    </source>
</evidence>
<dbReference type="InParanoid" id="K3WWR0"/>
<organism evidence="2 3">
    <name type="scientific">Globisporangium ultimum (strain ATCC 200006 / CBS 805.95 / DAOM BR144)</name>
    <name type="common">Pythium ultimum</name>
    <dbReference type="NCBI Taxonomy" id="431595"/>
    <lineage>
        <taxon>Eukaryota</taxon>
        <taxon>Sar</taxon>
        <taxon>Stramenopiles</taxon>
        <taxon>Oomycota</taxon>
        <taxon>Peronosporomycetes</taxon>
        <taxon>Pythiales</taxon>
        <taxon>Pythiaceae</taxon>
        <taxon>Globisporangium</taxon>
    </lineage>
</organism>
<name>K3WWR0_GLOUD</name>
<feature type="chain" id="PRO_5003871594" description="START domain-containing protein" evidence="1">
    <location>
        <begin position="24"/>
        <end position="274"/>
    </location>
</feature>
<accession>K3WWR0</accession>
<dbReference type="VEuPathDB" id="FungiDB:PYU1_G009390"/>
<keyword evidence="3" id="KW-1185">Reference proteome</keyword>